<dbReference type="InterPro" id="IPR025945">
    <property type="entry name" value="DHHW"/>
</dbReference>
<evidence type="ECO:0008006" key="3">
    <source>
        <dbReference type="Google" id="ProtNLM"/>
    </source>
</evidence>
<dbReference type="AlphaFoldDB" id="A0A9D2P0H6"/>
<proteinExistence type="predicted"/>
<reference evidence="1" key="1">
    <citation type="journal article" date="2021" name="PeerJ">
        <title>Extensive microbial diversity within the chicken gut microbiome revealed by metagenomics and culture.</title>
        <authorList>
            <person name="Gilroy R."/>
            <person name="Ravi A."/>
            <person name="Getino M."/>
            <person name="Pursley I."/>
            <person name="Horton D.L."/>
            <person name="Alikhan N.F."/>
            <person name="Baker D."/>
            <person name="Gharbi K."/>
            <person name="Hall N."/>
            <person name="Watson M."/>
            <person name="Adriaenssens E.M."/>
            <person name="Foster-Nyarko E."/>
            <person name="Jarju S."/>
            <person name="Secka A."/>
            <person name="Antonio M."/>
            <person name="Oren A."/>
            <person name="Chaudhuri R.R."/>
            <person name="La Ragione R."/>
            <person name="Hildebrand F."/>
            <person name="Pallen M.J."/>
        </authorList>
    </citation>
    <scope>NUCLEOTIDE SEQUENCE</scope>
    <source>
        <strain evidence="1">CHK186-1790</strain>
    </source>
</reference>
<evidence type="ECO:0000313" key="2">
    <source>
        <dbReference type="Proteomes" id="UP000823882"/>
    </source>
</evidence>
<dbReference type="Pfam" id="PF14286">
    <property type="entry name" value="DHHW"/>
    <property type="match status" value="1"/>
</dbReference>
<organism evidence="1 2">
    <name type="scientific">Candidatus Intestinimonas pullistercoris</name>
    <dbReference type="NCBI Taxonomy" id="2838623"/>
    <lineage>
        <taxon>Bacteria</taxon>
        <taxon>Bacillati</taxon>
        <taxon>Bacillota</taxon>
        <taxon>Clostridia</taxon>
        <taxon>Eubacteriales</taxon>
        <taxon>Intestinimonas</taxon>
    </lineage>
</organism>
<dbReference type="EMBL" id="DWWJ01000110">
    <property type="protein sequence ID" value="HJC41179.1"/>
    <property type="molecule type" value="Genomic_DNA"/>
</dbReference>
<evidence type="ECO:0000313" key="1">
    <source>
        <dbReference type="EMBL" id="HJC41179.1"/>
    </source>
</evidence>
<protein>
    <recommendedName>
        <fullName evidence="3">DHHW protein</fullName>
    </recommendedName>
</protein>
<accession>A0A9D2P0H6</accession>
<reference evidence="1" key="2">
    <citation type="submission" date="2021-04" db="EMBL/GenBank/DDBJ databases">
        <authorList>
            <person name="Gilroy R."/>
        </authorList>
    </citation>
    <scope>NUCLEOTIDE SEQUENCE</scope>
    <source>
        <strain evidence="1">CHK186-1790</strain>
    </source>
</reference>
<name>A0A9D2P0H6_9FIRM</name>
<sequence length="386" mass="43311">MSKKYAIFLTALFCAYLGGFLLLNLVTPDREFSPLENRYLAQKPELDADDFKLSLAPFSGESGDFFTGKFMSDFETYLTDQFAGRDLWIAAKALSERTLGKGENNGVYLCKEDTLIARFDRPDPDRVADNLNYVNNLVENVDIPVYFSLIPGKVSVWADRLPEGAPNASEEAILSQAQAATAAHWADLNAALRAHAGEEIYYRLDHHWTSLGAYYGYAALMEAMGLEPVPLESYTKTTVSENFNGTTFSTSGVRWMPPDRIDIYVPEEGVTVTAWNGTQSQPGVLYDWSRLEEKDQYSFFLGGNKPLAVVETPHTDAPKLLVIRDSYADSLTPFLTAHFSEIHLFDPRYNKTSVEQYVRDNDIDQVLVLYSVANFVTDSNLFVLAR</sequence>
<gene>
    <name evidence="1" type="ORF">H9701_06465</name>
</gene>
<comment type="caution">
    <text evidence="1">The sequence shown here is derived from an EMBL/GenBank/DDBJ whole genome shotgun (WGS) entry which is preliminary data.</text>
</comment>
<dbReference type="Proteomes" id="UP000823882">
    <property type="component" value="Unassembled WGS sequence"/>
</dbReference>